<evidence type="ECO:0000256" key="1">
    <source>
        <dbReference type="ARBA" id="ARBA00008894"/>
    </source>
</evidence>
<dbReference type="InterPro" id="IPR042197">
    <property type="entry name" value="Apaf_helical"/>
</dbReference>
<dbReference type="STRING" id="65489.A0A0D3HJH8"/>
<dbReference type="InterPro" id="IPR002182">
    <property type="entry name" value="NB-ARC"/>
</dbReference>
<keyword evidence="5" id="KW-0611">Plant defense</keyword>
<dbReference type="Pfam" id="PF00931">
    <property type="entry name" value="NB-ARC"/>
    <property type="match status" value="1"/>
</dbReference>
<evidence type="ECO:0000256" key="6">
    <source>
        <dbReference type="ARBA" id="ARBA00022840"/>
    </source>
</evidence>
<dbReference type="Gene3D" id="1.10.8.430">
    <property type="entry name" value="Helical domain of apoptotic protease-activating factors"/>
    <property type="match status" value="1"/>
</dbReference>
<dbReference type="Pfam" id="PF23598">
    <property type="entry name" value="LRR_14"/>
    <property type="match status" value="2"/>
</dbReference>
<dbReference type="GO" id="GO:0005524">
    <property type="term" value="F:ATP binding"/>
    <property type="evidence" value="ECO:0007669"/>
    <property type="project" value="UniProtKB-KW"/>
</dbReference>
<keyword evidence="2" id="KW-0433">Leucine-rich repeat</keyword>
<dbReference type="GO" id="GO:0042742">
    <property type="term" value="P:defense response to bacterium"/>
    <property type="evidence" value="ECO:0007669"/>
    <property type="project" value="UniProtKB-ARBA"/>
</dbReference>
<dbReference type="Proteomes" id="UP000026960">
    <property type="component" value="Chromosome 11"/>
</dbReference>
<feature type="domain" description="NB-ARC" evidence="8">
    <location>
        <begin position="337"/>
        <end position="504"/>
    </location>
</feature>
<dbReference type="SUPFAM" id="SSF52540">
    <property type="entry name" value="P-loop containing nucleoside triphosphate hydrolases"/>
    <property type="match status" value="1"/>
</dbReference>
<evidence type="ECO:0000259" key="10">
    <source>
        <dbReference type="Pfam" id="PF23559"/>
    </source>
</evidence>
<dbReference type="InterPro" id="IPR006553">
    <property type="entry name" value="Leu-rich_rpt_Cys-con_subtyp"/>
</dbReference>
<keyword evidence="14" id="KW-1185">Reference proteome</keyword>
<reference evidence="13" key="1">
    <citation type="journal article" date="2009" name="Rice">
        <title>De Novo Next Generation Sequencing of Plant Genomes.</title>
        <authorList>
            <person name="Rounsley S."/>
            <person name="Marri P.R."/>
            <person name="Yu Y."/>
            <person name="He R."/>
            <person name="Sisneros N."/>
            <person name="Goicoechea J.L."/>
            <person name="Lee S.J."/>
            <person name="Angelova A."/>
            <person name="Kudrna D."/>
            <person name="Luo M."/>
            <person name="Affourtit J."/>
            <person name="Desany B."/>
            <person name="Knight J."/>
            <person name="Niazi F."/>
            <person name="Egholm M."/>
            <person name="Wing R.A."/>
        </authorList>
    </citation>
    <scope>NUCLEOTIDE SEQUENCE [LARGE SCALE GENOMIC DNA]</scope>
    <source>
        <strain evidence="13">cv. IRGC 105608</strain>
    </source>
</reference>
<dbReference type="Gene3D" id="3.80.10.10">
    <property type="entry name" value="Ribonuclease Inhibitor"/>
    <property type="match status" value="5"/>
</dbReference>
<dbReference type="SUPFAM" id="SSF52047">
    <property type="entry name" value="RNI-like"/>
    <property type="match status" value="2"/>
</dbReference>
<evidence type="ECO:0000256" key="2">
    <source>
        <dbReference type="ARBA" id="ARBA00022614"/>
    </source>
</evidence>
<organism evidence="13">
    <name type="scientific">Oryza barthii</name>
    <dbReference type="NCBI Taxonomy" id="65489"/>
    <lineage>
        <taxon>Eukaryota</taxon>
        <taxon>Viridiplantae</taxon>
        <taxon>Streptophyta</taxon>
        <taxon>Embryophyta</taxon>
        <taxon>Tracheophyta</taxon>
        <taxon>Spermatophyta</taxon>
        <taxon>Magnoliopsida</taxon>
        <taxon>Liliopsida</taxon>
        <taxon>Poales</taxon>
        <taxon>Poaceae</taxon>
        <taxon>BOP clade</taxon>
        <taxon>Oryzoideae</taxon>
        <taxon>Oryzeae</taxon>
        <taxon>Oryzinae</taxon>
        <taxon>Oryza</taxon>
    </lineage>
</organism>
<dbReference type="eggNOG" id="KOG4658">
    <property type="taxonomic scope" value="Eukaryota"/>
</dbReference>
<evidence type="ECO:0000313" key="13">
    <source>
        <dbReference type="EnsemblPlants" id="OBART11G06400.3"/>
    </source>
</evidence>
<evidence type="ECO:0008006" key="15">
    <source>
        <dbReference type="Google" id="ProtNLM"/>
    </source>
</evidence>
<evidence type="ECO:0000256" key="3">
    <source>
        <dbReference type="ARBA" id="ARBA00022737"/>
    </source>
</evidence>
<keyword evidence="7" id="KW-0175">Coiled coil</keyword>
<dbReference type="GO" id="GO:0009626">
    <property type="term" value="P:plant-type hypersensitive response"/>
    <property type="evidence" value="ECO:0007669"/>
    <property type="project" value="UniProtKB-ARBA"/>
</dbReference>
<dbReference type="EnsemblPlants" id="OBART11G06400.3">
    <property type="protein sequence ID" value="OBART11G06400.3"/>
    <property type="gene ID" value="OBART11G06400"/>
</dbReference>
<sequence length="1590" mass="178149">MNIAPHHFPRLRRIDLVYLPKCTCLPPLGELPLLETLSLDGMNGITKIDGESIYQTQRAFQSNMENLEEWQTKYPCGESGGASMLMFPHQTESSDNVISSMPVGACASSSKYVSEETIVVKSCKLPLHQWRISSRYPELKASRSRGVKATQFFTLVDSPGARLGGGETRIGRSWVAMAEVGGMLASAVLRLATQKMGSAIGDQILLQWDFQGDLQEMKMALESVEALLSDAERQSIDRESVRLWLKRLKHCSYDIADVLDEAEAITNPTAGKIVCMPIIPKITLANKMKVMRKKLVKITNQHKDFGLIEGANCNVQQVTDPRASASKVEEALIVGRTKEKQKIVTLLSEASTWQDTMILPIYGIGGIGKTTLAKLVFNGTGFKDYCQAWVYVSQTFDLNKICNSIISQISGHETMMTEKQMINRRLEELLAGRKILIVLDDLWEKGGSELDELKLMLKADESSNIIVIVTTRDESIAKKICTVQPYRLEPLTDDMCWTIIKQKSAFNDRDDKEQLEPIGRDIAKKCGGVALAAQSLGYILQSMASDEWESVRNSDIWTQSTSKGRSSPHHNVLASLLLSYSNMLPYLRLCFAYCAIFPKGHQIVQDDLIHQWIALDLIEPSDIFSARQLSKNYISQLLGMSFLQHSKTPSTVGLYYEDVTLFTMHDLVHEVARSIMVDEVLYSRKEGDIRGSSRYALLTDCGKPLKFLTNRPTKIRALHFLDCAKIVLHGTAFSSARCLRVLDLSECYVHKLPDSICQLKQLRYLKAPDIKGQMIPKCITKLSKLSYLNLCGSQRVMALPESIGRMECLIHLDLSWCLQLRELPISFGKLKKLAHLNLSNCSQVTGVSESLGSLTELQYLNLSYCTKIGELPRELGNLMGLQYLNLSFSSYLDGAPSTEVLSTLTKLEYMNLSSELSYIGKLPEALGCFTELKYLNLSGCRGIEKLPKSFGSLRNLVFLDFSNCYRVEGIPEALCGLTKIQYLNLSRCCYGNGLHLRGLPEVMRNLIELRYLNLSMCLHAMFGHQSAGENQSLVEFISNLSNLEHLDLSKNISLSGLPESLSNLRKLHTLDLSGCSKLERIPENIATIDSLKFLIVVNCWKLDKSRLSRFNDNSILLPHFIVQAGDGESSSNLVQLQDANPAELEISNLENVKFAKDAQMIKMLQKQRILKLKLHWTSGSRRYVEDMEVLKELLPSSTLVHFEIQGYNSISFPGWLIGISSYLPNLVEIKMEGLIMCKNLPPLGQLPSLQELVLQRMPAIKKIDADLCGGARAFPRLRKFILSDMENLEEWSTTYSCGENFVNQFMFPNLQILETRDCPKLRLHPCPPRAVKWDIWSSDNAILSWGERETGPSAASCPVSYLMVIFCKVPFHKWRLLHHLPSLPSLSINSCNDLTGSPEIIQELSSLRSLTLHGNYEAELPQWLGELTSLQQLWISSNCPELKASQEIIAQLTSLQSLYLTSCGSIEALPQWLGLLTSLQDLEISRCPKLNNIKGSMPLHSLRSLHLGYCGSIPQLPERLGGLTALTELSIWNCGGIKFLPESIQQLTNLLILDIAACPELKLWCTADENVMKLAHIKRKVCILPNPSSY</sequence>
<evidence type="ECO:0000259" key="11">
    <source>
        <dbReference type="Pfam" id="PF23598"/>
    </source>
</evidence>
<dbReference type="HOGENOM" id="CLU_000837_8_7_1"/>
<dbReference type="InterPro" id="IPR058922">
    <property type="entry name" value="WHD_DRP"/>
</dbReference>
<dbReference type="Pfam" id="PF23559">
    <property type="entry name" value="WHD_DRP"/>
    <property type="match status" value="1"/>
</dbReference>
<keyword evidence="4" id="KW-0547">Nucleotide-binding</keyword>
<dbReference type="SUPFAM" id="SSF52058">
    <property type="entry name" value="L domain-like"/>
    <property type="match status" value="1"/>
</dbReference>
<reference evidence="13" key="2">
    <citation type="submission" date="2015-03" db="UniProtKB">
        <authorList>
            <consortium name="EnsemblPlants"/>
        </authorList>
    </citation>
    <scope>IDENTIFICATION</scope>
</reference>
<keyword evidence="3" id="KW-0677">Repeat</keyword>
<dbReference type="InterPro" id="IPR036388">
    <property type="entry name" value="WH-like_DNA-bd_sf"/>
</dbReference>
<evidence type="ECO:0000256" key="7">
    <source>
        <dbReference type="ARBA" id="ARBA00023054"/>
    </source>
</evidence>
<feature type="domain" description="Disease resistance N-terminal" evidence="9">
    <location>
        <begin position="189"/>
        <end position="263"/>
    </location>
</feature>
<dbReference type="PRINTS" id="PR00364">
    <property type="entry name" value="DISEASERSIST"/>
</dbReference>
<dbReference type="Gene3D" id="1.10.10.10">
    <property type="entry name" value="Winged helix-like DNA-binding domain superfamily/Winged helix DNA-binding domain"/>
    <property type="match status" value="1"/>
</dbReference>
<dbReference type="InterPro" id="IPR003591">
    <property type="entry name" value="Leu-rich_rpt_typical-subtyp"/>
</dbReference>
<feature type="domain" description="Disease resistance R13L4/SHOC-2-like LRR" evidence="11">
    <location>
        <begin position="714"/>
        <end position="862"/>
    </location>
</feature>
<dbReference type="GO" id="GO:0002758">
    <property type="term" value="P:innate immune response-activating signaling pathway"/>
    <property type="evidence" value="ECO:0007669"/>
    <property type="project" value="UniProtKB-ARBA"/>
</dbReference>
<dbReference type="FunFam" id="1.10.10.10:FF:000322">
    <property type="entry name" value="Probable disease resistance protein At1g63360"/>
    <property type="match status" value="1"/>
</dbReference>
<proteinExistence type="inferred from homology"/>
<keyword evidence="6" id="KW-0067">ATP-binding</keyword>
<dbReference type="SMART" id="SM00369">
    <property type="entry name" value="LRR_TYP"/>
    <property type="match status" value="7"/>
</dbReference>
<dbReference type="SMART" id="SM00367">
    <property type="entry name" value="LRR_CC"/>
    <property type="match status" value="7"/>
</dbReference>
<evidence type="ECO:0000256" key="4">
    <source>
        <dbReference type="ARBA" id="ARBA00022741"/>
    </source>
</evidence>
<dbReference type="Gene3D" id="1.20.5.4130">
    <property type="match status" value="1"/>
</dbReference>
<comment type="similarity">
    <text evidence="1">Belongs to the disease resistance NB-LRR family.</text>
</comment>
<dbReference type="InterPro" id="IPR056789">
    <property type="entry name" value="LRR_R13L1-DRL21"/>
</dbReference>
<dbReference type="Pfam" id="PF18052">
    <property type="entry name" value="Rx_N"/>
    <property type="match status" value="1"/>
</dbReference>
<dbReference type="PaxDb" id="65489-OBART11G06400.3"/>
<dbReference type="InterPro" id="IPR041118">
    <property type="entry name" value="Rx_N"/>
</dbReference>
<dbReference type="PANTHER" id="PTHR36766:SF73">
    <property type="entry name" value="NB-ARC DOMAIN-CONTAINING PROTEIN"/>
    <property type="match status" value="1"/>
</dbReference>
<feature type="domain" description="Disease resistance R13L4/SHOC-2-like LRR" evidence="11">
    <location>
        <begin position="898"/>
        <end position="1051"/>
    </location>
</feature>
<evidence type="ECO:0000313" key="14">
    <source>
        <dbReference type="Proteomes" id="UP000026960"/>
    </source>
</evidence>
<dbReference type="GO" id="GO:0043531">
    <property type="term" value="F:ADP binding"/>
    <property type="evidence" value="ECO:0007669"/>
    <property type="project" value="InterPro"/>
</dbReference>
<evidence type="ECO:0000259" key="9">
    <source>
        <dbReference type="Pfam" id="PF18052"/>
    </source>
</evidence>
<feature type="domain" description="R13L1/DRL21-like LRR repeat region" evidence="12">
    <location>
        <begin position="1135"/>
        <end position="1257"/>
    </location>
</feature>
<dbReference type="PANTHER" id="PTHR36766">
    <property type="entry name" value="PLANT BROAD-SPECTRUM MILDEW RESISTANCE PROTEIN RPW8"/>
    <property type="match status" value="1"/>
</dbReference>
<dbReference type="InterPro" id="IPR027417">
    <property type="entry name" value="P-loop_NTPase"/>
</dbReference>
<feature type="domain" description="Disease resistance protein winged helix" evidence="10">
    <location>
        <begin position="596"/>
        <end position="672"/>
    </location>
</feature>
<dbReference type="InterPro" id="IPR032675">
    <property type="entry name" value="LRR_dom_sf"/>
</dbReference>
<dbReference type="Pfam" id="PF25019">
    <property type="entry name" value="LRR_R13L1-DRL21"/>
    <property type="match status" value="1"/>
</dbReference>
<dbReference type="Gramene" id="OBART11G06400.3">
    <property type="protein sequence ID" value="OBART11G06400.3"/>
    <property type="gene ID" value="OBART11G06400"/>
</dbReference>
<name>A0A0D3HJH8_9ORYZ</name>
<evidence type="ECO:0000259" key="12">
    <source>
        <dbReference type="Pfam" id="PF25019"/>
    </source>
</evidence>
<dbReference type="InterPro" id="IPR055414">
    <property type="entry name" value="LRR_R13L4/SHOC2-like"/>
</dbReference>
<accession>A0A0D3HJH8</accession>
<evidence type="ECO:0000259" key="8">
    <source>
        <dbReference type="Pfam" id="PF00931"/>
    </source>
</evidence>
<protein>
    <recommendedName>
        <fullName evidence="15">NB-ARC domain-containing protein</fullName>
    </recommendedName>
</protein>
<evidence type="ECO:0000256" key="5">
    <source>
        <dbReference type="ARBA" id="ARBA00022821"/>
    </source>
</evidence>
<dbReference type="Gene3D" id="3.40.50.300">
    <property type="entry name" value="P-loop containing nucleotide triphosphate hydrolases"/>
    <property type="match status" value="1"/>
</dbReference>